<feature type="transmembrane region" description="Helical" evidence="1">
    <location>
        <begin position="32"/>
        <end position="50"/>
    </location>
</feature>
<dbReference type="EMBL" id="JAIWYP010000014">
    <property type="protein sequence ID" value="KAH3712579.1"/>
    <property type="molecule type" value="Genomic_DNA"/>
</dbReference>
<comment type="caution">
    <text evidence="2">The sequence shown here is derived from an EMBL/GenBank/DDBJ whole genome shotgun (WGS) entry which is preliminary data.</text>
</comment>
<evidence type="ECO:0000256" key="1">
    <source>
        <dbReference type="SAM" id="Phobius"/>
    </source>
</evidence>
<proteinExistence type="predicted"/>
<gene>
    <name evidence="2" type="ORF">DPMN_072329</name>
</gene>
<name>A0A9D4BWR2_DREPO</name>
<evidence type="ECO:0000313" key="3">
    <source>
        <dbReference type="Proteomes" id="UP000828390"/>
    </source>
</evidence>
<accession>A0A9D4BWR2</accession>
<keyword evidence="1" id="KW-0472">Membrane</keyword>
<evidence type="ECO:0000313" key="2">
    <source>
        <dbReference type="EMBL" id="KAH3712579.1"/>
    </source>
</evidence>
<keyword evidence="1" id="KW-1133">Transmembrane helix</keyword>
<reference evidence="2" key="1">
    <citation type="journal article" date="2019" name="bioRxiv">
        <title>The Genome of the Zebra Mussel, Dreissena polymorpha: A Resource for Invasive Species Research.</title>
        <authorList>
            <person name="McCartney M.A."/>
            <person name="Auch B."/>
            <person name="Kono T."/>
            <person name="Mallez S."/>
            <person name="Zhang Y."/>
            <person name="Obille A."/>
            <person name="Becker A."/>
            <person name="Abrahante J.E."/>
            <person name="Garbe J."/>
            <person name="Badalamenti J.P."/>
            <person name="Herman A."/>
            <person name="Mangelson H."/>
            <person name="Liachko I."/>
            <person name="Sullivan S."/>
            <person name="Sone E.D."/>
            <person name="Koren S."/>
            <person name="Silverstein K.A.T."/>
            <person name="Beckman K.B."/>
            <person name="Gohl D.M."/>
        </authorList>
    </citation>
    <scope>NUCLEOTIDE SEQUENCE</scope>
    <source>
        <strain evidence="2">Duluth1</strain>
        <tissue evidence="2">Whole animal</tissue>
    </source>
</reference>
<keyword evidence="3" id="KW-1185">Reference proteome</keyword>
<keyword evidence="1" id="KW-0812">Transmembrane</keyword>
<dbReference type="Proteomes" id="UP000828390">
    <property type="component" value="Unassembled WGS sequence"/>
</dbReference>
<dbReference type="AlphaFoldDB" id="A0A9D4BWR2"/>
<reference evidence="2" key="2">
    <citation type="submission" date="2020-11" db="EMBL/GenBank/DDBJ databases">
        <authorList>
            <person name="McCartney M.A."/>
            <person name="Auch B."/>
            <person name="Kono T."/>
            <person name="Mallez S."/>
            <person name="Becker A."/>
            <person name="Gohl D.M."/>
            <person name="Silverstein K.A.T."/>
            <person name="Koren S."/>
            <person name="Bechman K.B."/>
            <person name="Herman A."/>
            <person name="Abrahante J.E."/>
            <person name="Garbe J."/>
        </authorList>
    </citation>
    <scope>NUCLEOTIDE SEQUENCE</scope>
    <source>
        <strain evidence="2">Duluth1</strain>
        <tissue evidence="2">Whole animal</tissue>
    </source>
</reference>
<organism evidence="2 3">
    <name type="scientific">Dreissena polymorpha</name>
    <name type="common">Zebra mussel</name>
    <name type="synonym">Mytilus polymorpha</name>
    <dbReference type="NCBI Taxonomy" id="45954"/>
    <lineage>
        <taxon>Eukaryota</taxon>
        <taxon>Metazoa</taxon>
        <taxon>Spiralia</taxon>
        <taxon>Lophotrochozoa</taxon>
        <taxon>Mollusca</taxon>
        <taxon>Bivalvia</taxon>
        <taxon>Autobranchia</taxon>
        <taxon>Heteroconchia</taxon>
        <taxon>Euheterodonta</taxon>
        <taxon>Imparidentia</taxon>
        <taxon>Neoheterodontei</taxon>
        <taxon>Myida</taxon>
        <taxon>Dreissenoidea</taxon>
        <taxon>Dreissenidae</taxon>
        <taxon>Dreissena</taxon>
    </lineage>
</organism>
<protein>
    <submittedName>
        <fullName evidence="2">Uncharacterized protein</fullName>
    </submittedName>
</protein>
<sequence length="121" mass="13813">MITLSFRQITQPGLKTKKICLGVLSFLKQFRIGSIFIIRWLIAVLLRQFIARLADLLRISKVPSFFRVCIILQGVFRWQGASGYRGTFLEEPLGVHYCLQTRKVIEACGDNTAVTLDRCYG</sequence>